<reference evidence="1" key="1">
    <citation type="submission" date="2014-09" db="EMBL/GenBank/DDBJ databases">
        <authorList>
            <person name="Magalhaes I.L.F."/>
            <person name="Oliveira U."/>
            <person name="Santos F.R."/>
            <person name="Vidigal T.H.D.A."/>
            <person name="Brescovit A.D."/>
            <person name="Santos A.J."/>
        </authorList>
    </citation>
    <scope>NUCLEOTIDE SEQUENCE</scope>
    <source>
        <tissue evidence="1">Shoot tissue taken approximately 20 cm above the soil surface</tissue>
    </source>
</reference>
<dbReference type="AlphaFoldDB" id="A0A0A8ZYZ8"/>
<dbReference type="PANTHER" id="PTHR44067:SF5">
    <property type="entry name" value="EXPRESSED PROTEIN"/>
    <property type="match status" value="1"/>
</dbReference>
<organism evidence="1">
    <name type="scientific">Arundo donax</name>
    <name type="common">Giant reed</name>
    <name type="synonym">Donax arundinaceus</name>
    <dbReference type="NCBI Taxonomy" id="35708"/>
    <lineage>
        <taxon>Eukaryota</taxon>
        <taxon>Viridiplantae</taxon>
        <taxon>Streptophyta</taxon>
        <taxon>Embryophyta</taxon>
        <taxon>Tracheophyta</taxon>
        <taxon>Spermatophyta</taxon>
        <taxon>Magnoliopsida</taxon>
        <taxon>Liliopsida</taxon>
        <taxon>Poales</taxon>
        <taxon>Poaceae</taxon>
        <taxon>PACMAD clade</taxon>
        <taxon>Arundinoideae</taxon>
        <taxon>Arundineae</taxon>
        <taxon>Arundo</taxon>
    </lineage>
</organism>
<protein>
    <recommendedName>
        <fullName evidence="2">Methyltransferase</fullName>
    </recommendedName>
</protein>
<name>A0A0A8ZYZ8_ARUDO</name>
<evidence type="ECO:0008006" key="2">
    <source>
        <dbReference type="Google" id="ProtNLM"/>
    </source>
</evidence>
<dbReference type="EMBL" id="GBRH01255910">
    <property type="protein sequence ID" value="JAD41985.1"/>
    <property type="molecule type" value="Transcribed_RNA"/>
</dbReference>
<accession>A0A0A8ZYZ8</accession>
<dbReference type="InterPro" id="IPR053223">
    <property type="entry name" value="Prob_Methyltransferase"/>
</dbReference>
<sequence length="95" mass="11048">MDVVRPGHTVNRWIPEAALEFLWYNADRVLRPGDLLWVDHFWCRRTDLEAIYVAMLRRLAYKTIKWAVADKTIAAAGNTAKDEVYLTALLQKPFT</sequence>
<proteinExistence type="predicted"/>
<reference evidence="1" key="2">
    <citation type="journal article" date="2015" name="Data Brief">
        <title>Shoot transcriptome of the giant reed, Arundo donax.</title>
        <authorList>
            <person name="Barrero R.A."/>
            <person name="Guerrero F.D."/>
            <person name="Moolhuijzen P."/>
            <person name="Goolsby J.A."/>
            <person name="Tidwell J."/>
            <person name="Bellgard S.E."/>
            <person name="Bellgard M.I."/>
        </authorList>
    </citation>
    <scope>NUCLEOTIDE SEQUENCE</scope>
    <source>
        <tissue evidence="1">Shoot tissue taken approximately 20 cm above the soil surface</tissue>
    </source>
</reference>
<dbReference type="PANTHER" id="PTHR44067">
    <property type="entry name" value="S-ADENOSYL-L-METHIONINE-DEPENDENT METHYLTRANSFERASE SUPERFAMILY PROTEIN-RELATED"/>
    <property type="match status" value="1"/>
</dbReference>
<evidence type="ECO:0000313" key="1">
    <source>
        <dbReference type="EMBL" id="JAD41985.1"/>
    </source>
</evidence>